<feature type="transmembrane region" description="Helical" evidence="8">
    <location>
        <begin position="149"/>
        <end position="170"/>
    </location>
</feature>
<evidence type="ECO:0000256" key="1">
    <source>
        <dbReference type="ARBA" id="ARBA00004651"/>
    </source>
</evidence>
<dbReference type="SUPFAM" id="SSF103473">
    <property type="entry name" value="MFS general substrate transporter"/>
    <property type="match status" value="1"/>
</dbReference>
<evidence type="ECO:0000313" key="10">
    <source>
        <dbReference type="EMBL" id="QDZ39033.1"/>
    </source>
</evidence>
<evidence type="ECO:0000256" key="5">
    <source>
        <dbReference type="ARBA" id="ARBA00022989"/>
    </source>
</evidence>
<feature type="transmembrane region" description="Helical" evidence="8">
    <location>
        <begin position="96"/>
        <end position="114"/>
    </location>
</feature>
<feature type="compositionally biased region" description="Polar residues" evidence="7">
    <location>
        <begin position="16"/>
        <end position="44"/>
    </location>
</feature>
<evidence type="ECO:0000256" key="6">
    <source>
        <dbReference type="ARBA" id="ARBA00023136"/>
    </source>
</evidence>
<proteinExistence type="inferred from homology"/>
<dbReference type="Gene3D" id="1.20.1250.20">
    <property type="entry name" value="MFS general substrate transporter like domains"/>
    <property type="match status" value="2"/>
</dbReference>
<dbReference type="RefSeq" id="WP_146294642.1">
    <property type="nucleotide sequence ID" value="NZ_CP042326.1"/>
</dbReference>
<dbReference type="GO" id="GO:0022857">
    <property type="term" value="F:transmembrane transporter activity"/>
    <property type="evidence" value="ECO:0007669"/>
    <property type="project" value="InterPro"/>
</dbReference>
<feature type="transmembrane region" description="Helical" evidence="8">
    <location>
        <begin position="326"/>
        <end position="346"/>
    </location>
</feature>
<evidence type="ECO:0000256" key="2">
    <source>
        <dbReference type="ARBA" id="ARBA00008335"/>
    </source>
</evidence>
<reference evidence="10" key="1">
    <citation type="submission" date="2019-08" db="EMBL/GenBank/DDBJ databases">
        <title>Carotenoids and Carotenoid Binding Proteins in the Halophilic Cyanobacterium Euhalothece sp. ZM00.</title>
        <authorList>
            <person name="Cho S.M."/>
            <person name="Song J.Y."/>
            <person name="Park Y.-I."/>
        </authorList>
    </citation>
    <scope>NUCLEOTIDE SEQUENCE [LARGE SCALE GENOMIC DNA]</scope>
    <source>
        <strain evidence="10">Z-M001</strain>
    </source>
</reference>
<evidence type="ECO:0000256" key="7">
    <source>
        <dbReference type="SAM" id="MobiDB-lite"/>
    </source>
</evidence>
<keyword evidence="4 8" id="KW-0812">Transmembrane</keyword>
<organism evidence="10 11">
    <name type="scientific">Euhalothece natronophila Z-M001</name>
    <dbReference type="NCBI Taxonomy" id="522448"/>
    <lineage>
        <taxon>Bacteria</taxon>
        <taxon>Bacillati</taxon>
        <taxon>Cyanobacteriota</taxon>
        <taxon>Cyanophyceae</taxon>
        <taxon>Oscillatoriophycideae</taxon>
        <taxon>Chroococcales</taxon>
        <taxon>Halothecacae</taxon>
        <taxon>Halothece cluster</taxon>
        <taxon>Euhalothece</taxon>
    </lineage>
</organism>
<feature type="transmembrane region" description="Helical" evidence="8">
    <location>
        <begin position="214"/>
        <end position="234"/>
    </location>
</feature>
<feature type="region of interest" description="Disordered" evidence="7">
    <location>
        <begin position="1"/>
        <end position="44"/>
    </location>
</feature>
<evidence type="ECO:0000313" key="11">
    <source>
        <dbReference type="Proteomes" id="UP000318453"/>
    </source>
</evidence>
<dbReference type="GO" id="GO:0005886">
    <property type="term" value="C:plasma membrane"/>
    <property type="evidence" value="ECO:0007669"/>
    <property type="project" value="UniProtKB-SubCell"/>
</dbReference>
<evidence type="ECO:0000256" key="8">
    <source>
        <dbReference type="SAM" id="Phobius"/>
    </source>
</evidence>
<feature type="transmembrane region" description="Helical" evidence="8">
    <location>
        <begin position="126"/>
        <end position="143"/>
    </location>
</feature>
<comment type="subcellular location">
    <subcellularLocation>
        <location evidence="1">Cell membrane</location>
        <topology evidence="1">Multi-pass membrane protein</topology>
    </subcellularLocation>
</comment>
<dbReference type="Proteomes" id="UP000318453">
    <property type="component" value="Chromosome"/>
</dbReference>
<dbReference type="InterPro" id="IPR011701">
    <property type="entry name" value="MFS"/>
</dbReference>
<comment type="similarity">
    <text evidence="2">Belongs to the major facilitator superfamily.</text>
</comment>
<feature type="transmembrane region" description="Helical" evidence="8">
    <location>
        <begin position="379"/>
        <end position="403"/>
    </location>
</feature>
<keyword evidence="3" id="KW-0813">Transport</keyword>
<protein>
    <submittedName>
        <fullName evidence="10">MFS transporter</fullName>
    </submittedName>
</protein>
<feature type="transmembrane region" description="Helical" evidence="8">
    <location>
        <begin position="182"/>
        <end position="202"/>
    </location>
</feature>
<keyword evidence="5 8" id="KW-1133">Transmembrane helix</keyword>
<name>A0A5B8NIH3_9CHRO</name>
<evidence type="ECO:0000259" key="9">
    <source>
        <dbReference type="PROSITE" id="PS50850"/>
    </source>
</evidence>
<feature type="transmembrane region" description="Helical" evidence="8">
    <location>
        <begin position="415"/>
        <end position="435"/>
    </location>
</feature>
<gene>
    <name evidence="10" type="ORF">FRE64_03220</name>
</gene>
<dbReference type="InterPro" id="IPR051788">
    <property type="entry name" value="MFS_Transporter"/>
</dbReference>
<evidence type="ECO:0000256" key="3">
    <source>
        <dbReference type="ARBA" id="ARBA00022448"/>
    </source>
</evidence>
<dbReference type="PANTHER" id="PTHR23514">
    <property type="entry name" value="BYPASS OF STOP CODON PROTEIN 6"/>
    <property type="match status" value="1"/>
</dbReference>
<dbReference type="OrthoDB" id="9795150at2"/>
<dbReference type="FunFam" id="1.20.1250.20:FF:000286">
    <property type="entry name" value="MFS efflux transporter"/>
    <property type="match status" value="1"/>
</dbReference>
<feature type="transmembrane region" description="Helical" evidence="8">
    <location>
        <begin position="255"/>
        <end position="273"/>
    </location>
</feature>
<feature type="transmembrane region" description="Helical" evidence="8">
    <location>
        <begin position="352"/>
        <end position="372"/>
    </location>
</feature>
<sequence>MSEEELLSKTEPLPKQNLNQEELSSPTSEEKVINQTEQPSSVQENSNSLLELQFSDLRIKLQIGFAFLTFVLLGANDAAIGVLLPHWGSYYNVDKAMLSLVFFAGSLGYLVAALNSNFLFRKLGNVKFLSLGKAAFLSGVIIFCFQPPLYLILTVPFLLGFGAAILEAALNAHLTKFPNKSVLLNYLHSFYGVGALLSPFLASQILEADWRWSVIYFGISALSLILLISMRWLFTSADRGNSNSDSENTPVESPLRYRFVWLFAFFLLFYAGAEISLGNWSYSFLTQYRHEDNVLAGWLMSGYWFGLTVGRVCIGPLTNKLGTRKIINLCLVGVMIGVFTLIFMSFSITSAFGLLLTGFCLGPILPTALAFLSNIIPSYLLTGAISFIASLGSLGKAFFPWIAGNIADNLGLEMFLPYIIVLTALMITLWALILARENQSYANS</sequence>
<dbReference type="AlphaFoldDB" id="A0A5B8NIH3"/>
<keyword evidence="11" id="KW-1185">Reference proteome</keyword>
<keyword evidence="6 8" id="KW-0472">Membrane</keyword>
<dbReference type="KEGG" id="enn:FRE64_03220"/>
<dbReference type="PANTHER" id="PTHR23514:SF3">
    <property type="entry name" value="BYPASS OF STOP CODON PROTEIN 6"/>
    <property type="match status" value="1"/>
</dbReference>
<feature type="transmembrane region" description="Helical" evidence="8">
    <location>
        <begin position="63"/>
        <end position="84"/>
    </location>
</feature>
<dbReference type="PROSITE" id="PS50850">
    <property type="entry name" value="MFS"/>
    <property type="match status" value="1"/>
</dbReference>
<accession>A0A5B8NIH3</accession>
<dbReference type="InterPro" id="IPR036259">
    <property type="entry name" value="MFS_trans_sf"/>
</dbReference>
<feature type="domain" description="Major facilitator superfamily (MFS) profile" evidence="9">
    <location>
        <begin position="62"/>
        <end position="439"/>
    </location>
</feature>
<dbReference type="InterPro" id="IPR020846">
    <property type="entry name" value="MFS_dom"/>
</dbReference>
<evidence type="ECO:0000256" key="4">
    <source>
        <dbReference type="ARBA" id="ARBA00022692"/>
    </source>
</evidence>
<dbReference type="Pfam" id="PF07690">
    <property type="entry name" value="MFS_1"/>
    <property type="match status" value="1"/>
</dbReference>
<dbReference type="EMBL" id="CP042326">
    <property type="protein sequence ID" value="QDZ39033.1"/>
    <property type="molecule type" value="Genomic_DNA"/>
</dbReference>
<feature type="transmembrane region" description="Helical" evidence="8">
    <location>
        <begin position="293"/>
        <end position="314"/>
    </location>
</feature>